<dbReference type="AlphaFoldDB" id="A0A1A9RCN5"/>
<reference evidence="10" key="1">
    <citation type="submission" date="2016-05" db="EMBL/GenBank/DDBJ databases">
        <title>Draft genome of Corynebacterium afermentans subsp. afermentans LCDC 88199T.</title>
        <authorList>
            <person name="Bernier A.-M."/>
            <person name="Bernard K."/>
        </authorList>
    </citation>
    <scope>NUCLEOTIDE SEQUENCE [LARGE SCALE GENOMIC DNA]</scope>
    <source>
        <strain evidence="10">NML04-0072</strain>
    </source>
</reference>
<dbReference type="OrthoDB" id="9804822at2"/>
<dbReference type="InterPro" id="IPR001123">
    <property type="entry name" value="LeuE-type"/>
</dbReference>
<dbReference type="RefSeq" id="WP_003823397.1">
    <property type="nucleotide sequence ID" value="NZ_CP082861.1"/>
</dbReference>
<dbReference type="EMBL" id="LT906482">
    <property type="protein sequence ID" value="SNW06917.1"/>
    <property type="molecule type" value="Genomic_DNA"/>
</dbReference>
<protein>
    <submittedName>
        <fullName evidence="9">Leucine efflux protein</fullName>
    </submittedName>
</protein>
<evidence type="ECO:0000256" key="1">
    <source>
        <dbReference type="ARBA" id="ARBA00004651"/>
    </source>
</evidence>
<feature type="transmembrane region" description="Helical" evidence="7">
    <location>
        <begin position="156"/>
        <end position="178"/>
    </location>
</feature>
<comment type="subcellular location">
    <subcellularLocation>
        <location evidence="1">Cell membrane</location>
        <topology evidence="1">Multi-pass membrane protein</topology>
    </subcellularLocation>
</comment>
<dbReference type="GeneID" id="60769257"/>
<dbReference type="GO" id="GO:0005886">
    <property type="term" value="C:plasma membrane"/>
    <property type="evidence" value="ECO:0007669"/>
    <property type="project" value="UniProtKB-SubCell"/>
</dbReference>
<feature type="transmembrane region" description="Helical" evidence="7">
    <location>
        <begin position="198"/>
        <end position="216"/>
    </location>
</feature>
<feature type="transmembrane region" description="Helical" evidence="7">
    <location>
        <begin position="73"/>
        <end position="92"/>
    </location>
</feature>
<dbReference type="PIRSF" id="PIRSF006324">
    <property type="entry name" value="LeuE"/>
    <property type="match status" value="1"/>
</dbReference>
<dbReference type="Proteomes" id="UP000077589">
    <property type="component" value="Unassembled WGS sequence"/>
</dbReference>
<evidence type="ECO:0000313" key="9">
    <source>
        <dbReference type="EMBL" id="SNW06917.1"/>
    </source>
</evidence>
<gene>
    <name evidence="9" type="primary">leuE_1</name>
    <name evidence="8" type="ORF">A7P90_10470</name>
    <name evidence="9" type="ORF">SAMEA4412678_00352</name>
</gene>
<dbReference type="EMBL" id="LXSG01000039">
    <property type="protein sequence ID" value="OAM16666.1"/>
    <property type="molecule type" value="Genomic_DNA"/>
</dbReference>
<evidence type="ECO:0000256" key="3">
    <source>
        <dbReference type="ARBA" id="ARBA00022475"/>
    </source>
</evidence>
<keyword evidence="6 7" id="KW-0472">Membrane</keyword>
<comment type="similarity">
    <text evidence="2">Belongs to the Rht family.</text>
</comment>
<organism evidence="8 10">
    <name type="scientific">Eikenella corrodens</name>
    <dbReference type="NCBI Taxonomy" id="539"/>
    <lineage>
        <taxon>Bacteria</taxon>
        <taxon>Pseudomonadati</taxon>
        <taxon>Pseudomonadota</taxon>
        <taxon>Betaproteobacteria</taxon>
        <taxon>Neisseriales</taxon>
        <taxon>Neisseriaceae</taxon>
        <taxon>Eikenella</taxon>
    </lineage>
</organism>
<dbReference type="PANTHER" id="PTHR30086:SF15">
    <property type="entry name" value="LEUCINE EFFLUX PROTEIN"/>
    <property type="match status" value="1"/>
</dbReference>
<evidence type="ECO:0000313" key="10">
    <source>
        <dbReference type="Proteomes" id="UP000077589"/>
    </source>
</evidence>
<evidence type="ECO:0000256" key="7">
    <source>
        <dbReference type="SAM" id="Phobius"/>
    </source>
</evidence>
<keyword evidence="5 7" id="KW-1133">Transmembrane helix</keyword>
<accession>A0A1A9RCN5</accession>
<evidence type="ECO:0000313" key="11">
    <source>
        <dbReference type="Proteomes" id="UP000215465"/>
    </source>
</evidence>
<dbReference type="KEGG" id="ecor:SAMEA4412678_0352"/>
<dbReference type="NCBIfam" id="NF008201">
    <property type="entry name" value="PRK10958.1"/>
    <property type="match status" value="1"/>
</dbReference>
<evidence type="ECO:0000256" key="5">
    <source>
        <dbReference type="ARBA" id="ARBA00022989"/>
    </source>
</evidence>
<dbReference type="GO" id="GO:0015820">
    <property type="term" value="P:L-leucine transport"/>
    <property type="evidence" value="ECO:0007669"/>
    <property type="project" value="TreeGrafter"/>
</dbReference>
<evidence type="ECO:0000313" key="8">
    <source>
        <dbReference type="EMBL" id="OAM16666.1"/>
    </source>
</evidence>
<keyword evidence="3" id="KW-1003">Cell membrane</keyword>
<sequence>MFGIINFSAYLLAVLLLVLLPGPNMIYCLSVAGQYGTKTGWSAFAGIFVGNGVLIVASTFGASALLQTYPSLFNALQLAGGAYLAYLGIMLLREGWLKLHHAAAAKAEGHTAEGTLLQVFRKSLTISLLNPQSLLFFPAIMVQFVDIRYEHPHLSFLLLGGTFQLCSLLCMGTLILMANSVGRVGTKYSRVAAFGKSGAGALFIFFAAKLWLATAIV</sequence>
<name>A0A1A9RCN5_EIKCO</name>
<feature type="transmembrane region" description="Helical" evidence="7">
    <location>
        <begin position="44"/>
        <end position="66"/>
    </location>
</feature>
<evidence type="ECO:0000256" key="6">
    <source>
        <dbReference type="ARBA" id="ARBA00023136"/>
    </source>
</evidence>
<dbReference type="GO" id="GO:0015190">
    <property type="term" value="F:L-leucine transmembrane transporter activity"/>
    <property type="evidence" value="ECO:0007669"/>
    <property type="project" value="TreeGrafter"/>
</dbReference>
<evidence type="ECO:0000256" key="2">
    <source>
        <dbReference type="ARBA" id="ARBA00007928"/>
    </source>
</evidence>
<reference evidence="8" key="2">
    <citation type="submission" date="2016-05" db="EMBL/GenBank/DDBJ databases">
        <authorList>
            <person name="Lavstsen T."/>
            <person name="Jespersen J.S."/>
        </authorList>
    </citation>
    <scope>NUCLEOTIDE SEQUENCE</scope>
    <source>
        <strain evidence="8">NML04-0072</strain>
    </source>
</reference>
<proteinExistence type="inferred from homology"/>
<keyword evidence="4 7" id="KW-0812">Transmembrane</keyword>
<dbReference type="Pfam" id="PF01810">
    <property type="entry name" value="LysE"/>
    <property type="match status" value="1"/>
</dbReference>
<dbReference type="PANTHER" id="PTHR30086">
    <property type="entry name" value="ARGININE EXPORTER PROTEIN ARGO"/>
    <property type="match status" value="1"/>
</dbReference>
<dbReference type="Proteomes" id="UP000215465">
    <property type="component" value="Chromosome 1"/>
</dbReference>
<feature type="transmembrane region" description="Helical" evidence="7">
    <location>
        <begin position="124"/>
        <end position="144"/>
    </location>
</feature>
<reference evidence="9 11" key="3">
    <citation type="submission" date="2017-06" db="EMBL/GenBank/DDBJ databases">
        <authorList>
            <consortium name="Pathogen Informatics"/>
        </authorList>
    </citation>
    <scope>NUCLEOTIDE SEQUENCE [LARGE SCALE GENOMIC DNA]</scope>
    <source>
        <strain evidence="9 11">NCTC10596</strain>
    </source>
</reference>
<evidence type="ECO:0000256" key="4">
    <source>
        <dbReference type="ARBA" id="ARBA00022692"/>
    </source>
</evidence>
<dbReference type="STRING" id="539.A7P85_07615"/>